<feature type="transmembrane region" description="Helical" evidence="5">
    <location>
        <begin position="63"/>
        <end position="84"/>
    </location>
</feature>
<evidence type="ECO:0000256" key="5">
    <source>
        <dbReference type="SAM" id="Phobius"/>
    </source>
</evidence>
<keyword evidence="3 5" id="KW-1133">Transmembrane helix</keyword>
<proteinExistence type="predicted"/>
<feature type="domain" description="RDD" evidence="6">
    <location>
        <begin position="62"/>
        <end position="135"/>
    </location>
</feature>
<dbReference type="InterPro" id="IPR010432">
    <property type="entry name" value="RDD"/>
</dbReference>
<organism evidence="7 8">
    <name type="scientific">Clostridium tetanomorphum</name>
    <dbReference type="NCBI Taxonomy" id="1553"/>
    <lineage>
        <taxon>Bacteria</taxon>
        <taxon>Bacillati</taxon>
        <taxon>Bacillota</taxon>
        <taxon>Clostridia</taxon>
        <taxon>Eubacteriales</taxon>
        <taxon>Clostridiaceae</taxon>
        <taxon>Clostridium</taxon>
    </lineage>
</organism>
<accession>A0A923EEQ0</accession>
<feature type="transmembrane region" description="Helical" evidence="5">
    <location>
        <begin position="96"/>
        <end position="115"/>
    </location>
</feature>
<dbReference type="EMBL" id="JAAZWO010000033">
    <property type="protein sequence ID" value="MBC2399693.1"/>
    <property type="molecule type" value="Genomic_DNA"/>
</dbReference>
<protein>
    <submittedName>
        <fullName evidence="7">RDD family protein</fullName>
    </submittedName>
</protein>
<dbReference type="Proteomes" id="UP000563151">
    <property type="component" value="Unassembled WGS sequence"/>
</dbReference>
<dbReference type="RefSeq" id="WP_051593380.1">
    <property type="nucleotide sequence ID" value="NZ_JAAZWO010000033.1"/>
</dbReference>
<keyword evidence="2 5" id="KW-0812">Transmembrane</keyword>
<reference evidence="7 8" key="1">
    <citation type="submission" date="2020-04" db="EMBL/GenBank/DDBJ databases">
        <title>Genomic insights into acetone-butanol-ethanol (ABE) fermentation by sequencing solventogenic clostridia strains.</title>
        <authorList>
            <person name="Brown S."/>
        </authorList>
    </citation>
    <scope>NUCLEOTIDE SEQUENCE [LARGE SCALE GENOMIC DNA]</scope>
    <source>
        <strain evidence="7 8">DJ011</strain>
    </source>
</reference>
<evidence type="ECO:0000313" key="8">
    <source>
        <dbReference type="Proteomes" id="UP000563151"/>
    </source>
</evidence>
<keyword evidence="4 5" id="KW-0472">Membrane</keyword>
<evidence type="ECO:0000259" key="6">
    <source>
        <dbReference type="Pfam" id="PF06271"/>
    </source>
</evidence>
<evidence type="ECO:0000256" key="4">
    <source>
        <dbReference type="ARBA" id="ARBA00023136"/>
    </source>
</evidence>
<name>A0A923EEQ0_CLOTT</name>
<dbReference type="Pfam" id="PF06271">
    <property type="entry name" value="RDD"/>
    <property type="match status" value="1"/>
</dbReference>
<evidence type="ECO:0000256" key="2">
    <source>
        <dbReference type="ARBA" id="ARBA00022692"/>
    </source>
</evidence>
<keyword evidence="8" id="KW-1185">Reference proteome</keyword>
<evidence type="ECO:0000256" key="1">
    <source>
        <dbReference type="ARBA" id="ARBA00004141"/>
    </source>
</evidence>
<evidence type="ECO:0000256" key="3">
    <source>
        <dbReference type="ARBA" id="ARBA00022989"/>
    </source>
</evidence>
<comment type="caution">
    <text evidence="7">The sequence shown here is derived from an EMBL/GenBank/DDBJ whole genome shotgun (WGS) entry which is preliminary data.</text>
</comment>
<sequence>MSEEKHEIEMDKKNEIVTEEEIKEEVVKDKEEKNDENIMKEECAKEHEDNIKISFNDTFMGSLIDTIVMAGISLVGFFIFDNLILRLLGFRFIKEYRGTGLLIIFILVAILYPAIMESKKGNTIGKKSSKISLYKAEK</sequence>
<gene>
    <name evidence="7" type="ORF">HGG79_18260</name>
</gene>
<comment type="subcellular location">
    <subcellularLocation>
        <location evidence="1">Membrane</location>
        <topology evidence="1">Multi-pass membrane protein</topology>
    </subcellularLocation>
</comment>
<evidence type="ECO:0000313" key="7">
    <source>
        <dbReference type="EMBL" id="MBC2399693.1"/>
    </source>
</evidence>
<dbReference type="AlphaFoldDB" id="A0A923EEQ0"/>
<dbReference type="GO" id="GO:0016020">
    <property type="term" value="C:membrane"/>
    <property type="evidence" value="ECO:0007669"/>
    <property type="project" value="UniProtKB-SubCell"/>
</dbReference>